<evidence type="ECO:0000313" key="3">
    <source>
        <dbReference type="EMBL" id="KAK3898912.1"/>
    </source>
</evidence>
<dbReference type="PANTHER" id="PTHR38788:SF3">
    <property type="entry name" value="CLR5 DOMAIN-CONTAINING PROTEIN"/>
    <property type="match status" value="1"/>
</dbReference>
<dbReference type="InterPro" id="IPR025676">
    <property type="entry name" value="Clr5_dom"/>
</dbReference>
<reference evidence="3" key="1">
    <citation type="journal article" date="2023" name="Mol. Phylogenet. Evol.">
        <title>Genome-scale phylogeny and comparative genomics of the fungal order Sordariales.</title>
        <authorList>
            <person name="Hensen N."/>
            <person name="Bonometti L."/>
            <person name="Westerberg I."/>
            <person name="Brannstrom I.O."/>
            <person name="Guillou S."/>
            <person name="Cros-Aarteil S."/>
            <person name="Calhoun S."/>
            <person name="Haridas S."/>
            <person name="Kuo A."/>
            <person name="Mondo S."/>
            <person name="Pangilinan J."/>
            <person name="Riley R."/>
            <person name="LaButti K."/>
            <person name="Andreopoulos B."/>
            <person name="Lipzen A."/>
            <person name="Chen C."/>
            <person name="Yan M."/>
            <person name="Daum C."/>
            <person name="Ng V."/>
            <person name="Clum A."/>
            <person name="Steindorff A."/>
            <person name="Ohm R.A."/>
            <person name="Martin F."/>
            <person name="Silar P."/>
            <person name="Natvig D.O."/>
            <person name="Lalanne C."/>
            <person name="Gautier V."/>
            <person name="Ament-Velasquez S.L."/>
            <person name="Kruys A."/>
            <person name="Hutchinson M.I."/>
            <person name="Powell A.J."/>
            <person name="Barry K."/>
            <person name="Miller A.N."/>
            <person name="Grigoriev I.V."/>
            <person name="Debuchy R."/>
            <person name="Gladieux P."/>
            <person name="Hiltunen Thoren M."/>
            <person name="Johannesson H."/>
        </authorList>
    </citation>
    <scope>NUCLEOTIDE SEQUENCE</scope>
    <source>
        <strain evidence="3">CBS 103.79</strain>
    </source>
</reference>
<proteinExistence type="predicted"/>
<keyword evidence="4" id="KW-1185">Reference proteome</keyword>
<feature type="compositionally biased region" description="Basic and acidic residues" evidence="1">
    <location>
        <begin position="61"/>
        <end position="70"/>
    </location>
</feature>
<dbReference type="PANTHER" id="PTHR38788">
    <property type="entry name" value="CLR5 DOMAIN-CONTAINING PROTEIN"/>
    <property type="match status" value="1"/>
</dbReference>
<dbReference type="Pfam" id="PF14420">
    <property type="entry name" value="Clr5"/>
    <property type="match status" value="1"/>
</dbReference>
<sequence length="214" mass="24052">MTKQWEKYREIIIAEYKGQNKPLHEVQRVMKQRYGFRASTRAYRSRFDRWGIHKYSRRKRSESPSRRESVSDGDMPSSPRQSPDMEETSSPSTTPGVADFLTRGVCVTTQGMSYRSPPCVIKADFPYAPVAPSPSSTVSHNHMFPLHQFGGNLVAFSSQNMGPYPSRPVQMYRHHPRGLPLAAPDDSGYGHGAISMAGIPAGYGYSLGFHKDHE</sequence>
<name>A0AAN6MDE6_9PEZI</name>
<feature type="domain" description="Clr5" evidence="2">
    <location>
        <begin position="1"/>
        <end position="54"/>
    </location>
</feature>
<gene>
    <name evidence="3" type="ORF">C8A05DRAFT_37479</name>
</gene>
<dbReference type="Proteomes" id="UP001303889">
    <property type="component" value="Unassembled WGS sequence"/>
</dbReference>
<protein>
    <recommendedName>
        <fullName evidence="2">Clr5 domain-containing protein</fullName>
    </recommendedName>
</protein>
<evidence type="ECO:0000313" key="4">
    <source>
        <dbReference type="Proteomes" id="UP001303889"/>
    </source>
</evidence>
<organism evidence="3 4">
    <name type="scientific">Staphylotrichum tortipilum</name>
    <dbReference type="NCBI Taxonomy" id="2831512"/>
    <lineage>
        <taxon>Eukaryota</taxon>
        <taxon>Fungi</taxon>
        <taxon>Dikarya</taxon>
        <taxon>Ascomycota</taxon>
        <taxon>Pezizomycotina</taxon>
        <taxon>Sordariomycetes</taxon>
        <taxon>Sordariomycetidae</taxon>
        <taxon>Sordariales</taxon>
        <taxon>Chaetomiaceae</taxon>
        <taxon>Staphylotrichum</taxon>
    </lineage>
</organism>
<dbReference type="AlphaFoldDB" id="A0AAN6MDE6"/>
<comment type="caution">
    <text evidence="3">The sequence shown here is derived from an EMBL/GenBank/DDBJ whole genome shotgun (WGS) entry which is preliminary data.</text>
</comment>
<evidence type="ECO:0000259" key="2">
    <source>
        <dbReference type="Pfam" id="PF14420"/>
    </source>
</evidence>
<evidence type="ECO:0000256" key="1">
    <source>
        <dbReference type="SAM" id="MobiDB-lite"/>
    </source>
</evidence>
<accession>A0AAN6MDE6</accession>
<dbReference type="EMBL" id="MU855860">
    <property type="protein sequence ID" value="KAK3898912.1"/>
    <property type="molecule type" value="Genomic_DNA"/>
</dbReference>
<feature type="region of interest" description="Disordered" evidence="1">
    <location>
        <begin position="56"/>
        <end position="98"/>
    </location>
</feature>
<reference evidence="3" key="2">
    <citation type="submission" date="2023-05" db="EMBL/GenBank/DDBJ databases">
        <authorList>
            <consortium name="Lawrence Berkeley National Laboratory"/>
            <person name="Steindorff A."/>
            <person name="Hensen N."/>
            <person name="Bonometti L."/>
            <person name="Westerberg I."/>
            <person name="Brannstrom I.O."/>
            <person name="Guillou S."/>
            <person name="Cros-Aarteil S."/>
            <person name="Calhoun S."/>
            <person name="Haridas S."/>
            <person name="Kuo A."/>
            <person name="Mondo S."/>
            <person name="Pangilinan J."/>
            <person name="Riley R."/>
            <person name="Labutti K."/>
            <person name="Andreopoulos B."/>
            <person name="Lipzen A."/>
            <person name="Chen C."/>
            <person name="Yanf M."/>
            <person name="Daum C."/>
            <person name="Ng V."/>
            <person name="Clum A."/>
            <person name="Ohm R."/>
            <person name="Martin F."/>
            <person name="Silar P."/>
            <person name="Natvig D."/>
            <person name="Lalanne C."/>
            <person name="Gautier V."/>
            <person name="Ament-Velasquez S.L."/>
            <person name="Kruys A."/>
            <person name="Hutchinson M.I."/>
            <person name="Powell A.J."/>
            <person name="Barry K."/>
            <person name="Miller A.N."/>
            <person name="Grigoriev I.V."/>
            <person name="Debuchy R."/>
            <person name="Gladieux P."/>
            <person name="Thoren M.H."/>
            <person name="Johannesson H."/>
        </authorList>
    </citation>
    <scope>NUCLEOTIDE SEQUENCE</scope>
    <source>
        <strain evidence="3">CBS 103.79</strain>
    </source>
</reference>